<dbReference type="RefSeq" id="WP_132247069.1">
    <property type="nucleotide sequence ID" value="NZ_SLWV01000026.1"/>
</dbReference>
<comment type="caution">
    <text evidence="1">The sequence shown here is derived from an EMBL/GenBank/DDBJ whole genome shotgun (WGS) entry which is preliminary data.</text>
</comment>
<dbReference type="EMBL" id="SLWV01000026">
    <property type="protein sequence ID" value="TCO70396.1"/>
    <property type="molecule type" value="Genomic_DNA"/>
</dbReference>
<evidence type="ECO:0000313" key="2">
    <source>
        <dbReference type="Proteomes" id="UP000294919"/>
    </source>
</evidence>
<evidence type="ECO:0000313" key="1">
    <source>
        <dbReference type="EMBL" id="TCO70396.1"/>
    </source>
</evidence>
<protein>
    <submittedName>
        <fullName evidence="1">Uncharacterized protein</fullName>
    </submittedName>
</protein>
<proteinExistence type="predicted"/>
<reference evidence="1 2" key="1">
    <citation type="submission" date="2019-03" db="EMBL/GenBank/DDBJ databases">
        <title>Genomic Encyclopedia of Type Strains, Phase IV (KMG-IV): sequencing the most valuable type-strain genomes for metagenomic binning, comparative biology and taxonomic classification.</title>
        <authorList>
            <person name="Goeker M."/>
        </authorList>
    </citation>
    <scope>NUCLEOTIDE SEQUENCE [LARGE SCALE GENOMIC DNA]</scope>
    <source>
        <strain evidence="1 2">DSM 102940</strain>
    </source>
</reference>
<accession>A0A4R2KIM9</accession>
<organism evidence="1 2">
    <name type="scientific">Marinisporobacter balticus</name>
    <dbReference type="NCBI Taxonomy" id="2018667"/>
    <lineage>
        <taxon>Bacteria</taxon>
        <taxon>Bacillati</taxon>
        <taxon>Bacillota</taxon>
        <taxon>Clostridia</taxon>
        <taxon>Peptostreptococcales</taxon>
        <taxon>Thermotaleaceae</taxon>
        <taxon>Marinisporobacter</taxon>
    </lineage>
</organism>
<dbReference type="Proteomes" id="UP000294919">
    <property type="component" value="Unassembled WGS sequence"/>
</dbReference>
<dbReference type="AlphaFoldDB" id="A0A4R2KIM9"/>
<gene>
    <name evidence="1" type="ORF">EV214_12616</name>
</gene>
<keyword evidence="2" id="KW-1185">Reference proteome</keyword>
<sequence>MKLENIIFKYEEGEEHKRFEIEEYISVIFSDFHLFERLYDVDCSKREEDIKAYLNLLDLEGKKRLLQYN</sequence>
<name>A0A4R2KIM9_9FIRM</name>